<dbReference type="Gramene" id="CDY18795">
    <property type="protein sequence ID" value="CDY18795"/>
    <property type="gene ID" value="GSBRNA2T00005959001"/>
</dbReference>
<keyword evidence="2" id="KW-0539">Nucleus</keyword>
<feature type="compositionally biased region" description="Basic and acidic residues" evidence="3">
    <location>
        <begin position="593"/>
        <end position="607"/>
    </location>
</feature>
<feature type="compositionally biased region" description="Basic residues" evidence="3">
    <location>
        <begin position="1"/>
        <end position="12"/>
    </location>
</feature>
<dbReference type="InterPro" id="IPR009057">
    <property type="entry name" value="Homeodomain-like_sf"/>
</dbReference>
<feature type="compositionally biased region" description="Polar residues" evidence="3">
    <location>
        <begin position="1144"/>
        <end position="1163"/>
    </location>
</feature>
<organism evidence="5 6">
    <name type="scientific">Brassica napus</name>
    <name type="common">Rape</name>
    <dbReference type="NCBI Taxonomy" id="3708"/>
    <lineage>
        <taxon>Eukaryota</taxon>
        <taxon>Viridiplantae</taxon>
        <taxon>Streptophyta</taxon>
        <taxon>Embryophyta</taxon>
        <taxon>Tracheophyta</taxon>
        <taxon>Spermatophyta</taxon>
        <taxon>Magnoliopsida</taxon>
        <taxon>eudicotyledons</taxon>
        <taxon>Gunneridae</taxon>
        <taxon>Pentapetalae</taxon>
        <taxon>rosids</taxon>
        <taxon>malvids</taxon>
        <taxon>Brassicales</taxon>
        <taxon>Brassicaceae</taxon>
        <taxon>Brassiceae</taxon>
        <taxon>Brassica</taxon>
    </lineage>
</organism>
<feature type="compositionally biased region" description="Basic and acidic residues" evidence="3">
    <location>
        <begin position="694"/>
        <end position="704"/>
    </location>
</feature>
<feature type="compositionally biased region" description="Basic and acidic residues" evidence="3">
    <location>
        <begin position="726"/>
        <end position="741"/>
    </location>
</feature>
<evidence type="ECO:0000259" key="4">
    <source>
        <dbReference type="SMART" id="SM01135"/>
    </source>
</evidence>
<feature type="compositionally biased region" description="Basic and acidic residues" evidence="3">
    <location>
        <begin position="144"/>
        <end position="154"/>
    </location>
</feature>
<dbReference type="GO" id="GO:0017053">
    <property type="term" value="C:transcription repressor complex"/>
    <property type="evidence" value="ECO:0007669"/>
    <property type="project" value="InterPro"/>
</dbReference>
<dbReference type="GO" id="GO:0051726">
    <property type="term" value="P:regulation of cell cycle"/>
    <property type="evidence" value="ECO:0000318"/>
    <property type="project" value="GO_Central"/>
</dbReference>
<dbReference type="GO" id="GO:0003677">
    <property type="term" value="F:DNA binding"/>
    <property type="evidence" value="ECO:0000318"/>
    <property type="project" value="GO_Central"/>
</dbReference>
<accession>A0A078FWI0</accession>
<dbReference type="PANTHER" id="PTHR21689:SF6">
    <property type="entry name" value="DIRP DOMAIN-CONTAINING PROTEIN"/>
    <property type="match status" value="1"/>
</dbReference>
<feature type="compositionally biased region" description="Basic residues" evidence="3">
    <location>
        <begin position="173"/>
        <end position="184"/>
    </location>
</feature>
<proteinExistence type="predicted"/>
<dbReference type="GO" id="GO:0006357">
    <property type="term" value="P:regulation of transcription by RNA polymerase II"/>
    <property type="evidence" value="ECO:0000318"/>
    <property type="project" value="GO_Central"/>
</dbReference>
<feature type="compositionally biased region" description="Basic and acidic residues" evidence="3">
    <location>
        <begin position="378"/>
        <end position="392"/>
    </location>
</feature>
<dbReference type="GO" id="GO:0005654">
    <property type="term" value="C:nucleoplasm"/>
    <property type="evidence" value="ECO:0000318"/>
    <property type="project" value="GO_Central"/>
</dbReference>
<evidence type="ECO:0000313" key="6">
    <source>
        <dbReference type="Proteomes" id="UP000028999"/>
    </source>
</evidence>
<feature type="region of interest" description="Disordered" evidence="3">
    <location>
        <begin position="114"/>
        <end position="347"/>
    </location>
</feature>
<dbReference type="EMBL" id="LK032089">
    <property type="protein sequence ID" value="CDY18795.1"/>
    <property type="molecule type" value="Genomic_DNA"/>
</dbReference>
<feature type="compositionally biased region" description="Polar residues" evidence="3">
    <location>
        <begin position="744"/>
        <end position="754"/>
    </location>
</feature>
<dbReference type="PANTHER" id="PTHR21689">
    <property type="entry name" value="LIN-9"/>
    <property type="match status" value="1"/>
</dbReference>
<evidence type="ECO:0000256" key="1">
    <source>
        <dbReference type="ARBA" id="ARBA00004123"/>
    </source>
</evidence>
<comment type="subcellular location">
    <subcellularLocation>
        <location evidence="1">Nucleus</location>
    </subcellularLocation>
</comment>
<dbReference type="Proteomes" id="UP000028999">
    <property type="component" value="Unassembled WGS sequence"/>
</dbReference>
<feature type="compositionally biased region" description="Polar residues" evidence="3">
    <location>
        <begin position="13"/>
        <end position="23"/>
    </location>
</feature>
<reference evidence="5 6" key="1">
    <citation type="journal article" date="2014" name="Science">
        <title>Plant genetics. Early allopolyploid evolution in the post-Neolithic Brassica napus oilseed genome.</title>
        <authorList>
            <person name="Chalhoub B."/>
            <person name="Denoeud F."/>
            <person name="Liu S."/>
            <person name="Parkin I.A."/>
            <person name="Tang H."/>
            <person name="Wang X."/>
            <person name="Chiquet J."/>
            <person name="Belcram H."/>
            <person name="Tong C."/>
            <person name="Samans B."/>
            <person name="Correa M."/>
            <person name="Da Silva C."/>
            <person name="Just J."/>
            <person name="Falentin C."/>
            <person name="Koh C.S."/>
            <person name="Le Clainche I."/>
            <person name="Bernard M."/>
            <person name="Bento P."/>
            <person name="Noel B."/>
            <person name="Labadie K."/>
            <person name="Alberti A."/>
            <person name="Charles M."/>
            <person name="Arnaud D."/>
            <person name="Guo H."/>
            <person name="Daviaud C."/>
            <person name="Alamery S."/>
            <person name="Jabbari K."/>
            <person name="Zhao M."/>
            <person name="Edger P.P."/>
            <person name="Chelaifa H."/>
            <person name="Tack D."/>
            <person name="Lassalle G."/>
            <person name="Mestiri I."/>
            <person name="Schnel N."/>
            <person name="Le Paslier M.C."/>
            <person name="Fan G."/>
            <person name="Renault V."/>
            <person name="Bayer P.E."/>
            <person name="Golicz A.A."/>
            <person name="Manoli S."/>
            <person name="Lee T.H."/>
            <person name="Thi V.H."/>
            <person name="Chalabi S."/>
            <person name="Hu Q."/>
            <person name="Fan C."/>
            <person name="Tollenaere R."/>
            <person name="Lu Y."/>
            <person name="Battail C."/>
            <person name="Shen J."/>
            <person name="Sidebottom C.H."/>
            <person name="Wang X."/>
            <person name="Canaguier A."/>
            <person name="Chauveau A."/>
            <person name="Berard A."/>
            <person name="Deniot G."/>
            <person name="Guan M."/>
            <person name="Liu Z."/>
            <person name="Sun F."/>
            <person name="Lim Y.P."/>
            <person name="Lyons E."/>
            <person name="Town C.D."/>
            <person name="Bancroft I."/>
            <person name="Wang X."/>
            <person name="Meng J."/>
            <person name="Ma J."/>
            <person name="Pires J.C."/>
            <person name="King G.J."/>
            <person name="Brunel D."/>
            <person name="Delourme R."/>
            <person name="Renard M."/>
            <person name="Aury J.M."/>
            <person name="Adams K.L."/>
            <person name="Batley J."/>
            <person name="Snowdon R.J."/>
            <person name="Tost J."/>
            <person name="Edwards D."/>
            <person name="Zhou Y."/>
            <person name="Hua W."/>
            <person name="Sharpe A.G."/>
            <person name="Paterson A.H."/>
            <person name="Guan C."/>
            <person name="Wincker P."/>
        </authorList>
    </citation>
    <scope>NUCLEOTIDE SEQUENCE [LARGE SCALE GENOMIC DNA]</scope>
    <source>
        <strain evidence="6">cv. Darmor-bzh</strain>
    </source>
</reference>
<feature type="compositionally biased region" description="Polar residues" evidence="3">
    <location>
        <begin position="499"/>
        <end position="509"/>
    </location>
</feature>
<feature type="region of interest" description="Disordered" evidence="3">
    <location>
        <begin position="368"/>
        <end position="546"/>
    </location>
</feature>
<gene>
    <name evidence="5" type="primary">BnaAnng02600D</name>
    <name evidence="5" type="ORF">GSBRNA2T00005959001</name>
</gene>
<name>A0A078FWI0_BRANA</name>
<dbReference type="AlphaFoldDB" id="A0A078FWI0"/>
<dbReference type="STRING" id="3708.A0A078FWI0"/>
<evidence type="ECO:0000313" key="5">
    <source>
        <dbReference type="EMBL" id="CDY18795.1"/>
    </source>
</evidence>
<feature type="compositionally biased region" description="Basic and acidic residues" evidence="3">
    <location>
        <begin position="479"/>
        <end position="489"/>
    </location>
</feature>
<feature type="domain" description="DIRP" evidence="4">
    <location>
        <begin position="822"/>
        <end position="923"/>
    </location>
</feature>
<feature type="compositionally biased region" description="Basic residues" evidence="3">
    <location>
        <begin position="283"/>
        <end position="292"/>
    </location>
</feature>
<protein>
    <submittedName>
        <fullName evidence="5">BnaAnng02600D protein</fullName>
    </submittedName>
</protein>
<keyword evidence="6" id="KW-1185">Reference proteome</keyword>
<dbReference type="PaxDb" id="3708-A0A078FWI0"/>
<dbReference type="InterPro" id="IPR001005">
    <property type="entry name" value="SANT/Myb"/>
</dbReference>
<feature type="region of interest" description="Disordered" evidence="3">
    <location>
        <begin position="583"/>
        <end position="794"/>
    </location>
</feature>
<feature type="region of interest" description="Disordered" evidence="3">
    <location>
        <begin position="1"/>
        <end position="40"/>
    </location>
</feature>
<feature type="compositionally biased region" description="Basic and acidic residues" evidence="3">
    <location>
        <begin position="511"/>
        <end position="535"/>
    </location>
</feature>
<dbReference type="CDD" id="cd00167">
    <property type="entry name" value="SANT"/>
    <property type="match status" value="1"/>
</dbReference>
<dbReference type="SMART" id="SM01135">
    <property type="entry name" value="DIRP"/>
    <property type="match status" value="1"/>
</dbReference>
<evidence type="ECO:0000256" key="3">
    <source>
        <dbReference type="SAM" id="MobiDB-lite"/>
    </source>
</evidence>
<feature type="region of interest" description="Disordered" evidence="3">
    <location>
        <begin position="1128"/>
        <end position="1171"/>
    </location>
</feature>
<dbReference type="InterPro" id="IPR033471">
    <property type="entry name" value="DIRP"/>
</dbReference>
<sequence>MAPTVRKSRSVNKRFTNEQPSPKRSSRENKLRKKKLSDKLGSQWTKAELERFYDSYRKYGQDWRKVAAAIRNSRNVEMVEALFNMNKAYLSLPEGTASVAGLIAMMTDHYSVMEGSGSEGEGPDVSETPKKEKKRKRAKPQLSDSREEVDRDHPVASSTDGCLKFLKQARGNGTHRRATGKRTPRVPVQTSRDDGEGSTPPNKRARKQRLDANDDVERYLELALVEASRRGGGSPKELSDNSPIKNWEKMSRTRKAQSWVGSSREKKRESDMEEVGEMEVPRKGKRVYKKRVKVEEAEGDSSDDNGGASSATEGLRVKSKRRKAGREASRGTYSPRSPKNIDNKLTSGDEFDALQALAELSASFLPSALMESESSPQVKEERIENDMDEKPSSPEATTSTSSHGEKANSEPDESLLHAISAIGNAVYNRKPKPSTQASTDCNAGKLQPEPTSASLRRKRKPKKLGDESPPDSSQNKSINKKELAQENHNMKSYLRTKRTGQGPSQSKQLKTAKELEESTTMSDKKHSAMDVKRESDMEEVGEMEVPRKGKRVYKKRVKVEEAEDEFDALQALAELSASFLPSALMESESSPQVKEERIENDMDEKPSSPEATTSTSSHGGKANSEPDESLLHAISAIGNAVYNRKPKPSTQASTDCNAGKLQPEPTSASLRRKRKPKKLGDESPPDSSQNKSINKKELAQENHNMKSYLRTKRTGQGPSQSKQLKTAKELEESTTMSDKKHSVSTKQDSDSCPATSPPHKPPNRRKASLKKSLQERAKSSETVHKVPRSSRSLSEQELLLKDELSTYMSYPLARRRCIFEWFYSAIDHPWFAKMEFVDYLNHVGLGHVPRLTRLEWSVIKSSLGRARRFSERFLQEEREKLKQYRESVRKHYTELRTGAREGLPTDLARPLAVGNRVIAIHPITREIHDGKILTVDHNQCNVLFDDLGVELVKDIDCMPSNPLEYMPEGLRRQIDKCLSMKKEAQQNGNPNLGLSAIFPPYGLENADCSMSPSLNQGDMNAPILHGKVSTDTSIPHQTNQSCIIDYSKGREAEIQRALALQHALDEKEMEPEMLEIVKVSKTRAKAMVDAAITAASSVKEGEDAIKMIQEALDMIGKHQPLRSSIVVKQEEHASGSIEHHHHNPSPSDASKPMANNDSISQNGSEKKEAQMPSELITSCVATWIMIQMCTERQYPPADVAQLMDTAVTSLQPRCPQNLPIYREIQMCMGRIKTQIMSLVPS</sequence>
<dbReference type="Gene3D" id="1.20.58.1880">
    <property type="match status" value="1"/>
</dbReference>
<feature type="compositionally biased region" description="Basic and acidic residues" evidence="3">
    <location>
        <begin position="208"/>
        <end position="220"/>
    </location>
</feature>
<dbReference type="SUPFAM" id="SSF46689">
    <property type="entry name" value="Homeodomain-like"/>
    <property type="match status" value="1"/>
</dbReference>
<feature type="compositionally biased region" description="Polar residues" evidence="3">
    <location>
        <begin position="714"/>
        <end position="724"/>
    </location>
</feature>
<dbReference type="InterPro" id="IPR010561">
    <property type="entry name" value="LIN-9/ALY1"/>
</dbReference>
<feature type="compositionally biased region" description="Basic and acidic residues" evidence="3">
    <location>
        <begin position="772"/>
        <end position="784"/>
    </location>
</feature>
<evidence type="ECO:0000256" key="2">
    <source>
        <dbReference type="ARBA" id="ARBA00023242"/>
    </source>
</evidence>
<dbReference type="OMA" id="EEQNCAN"/>
<dbReference type="Pfam" id="PF06584">
    <property type="entry name" value="DIRP"/>
    <property type="match status" value="1"/>
</dbReference>
<dbReference type="GO" id="GO:0006351">
    <property type="term" value="P:DNA-templated transcription"/>
    <property type="evidence" value="ECO:0007669"/>
    <property type="project" value="InterPro"/>
</dbReference>